<dbReference type="EMBL" id="JAFLRJ010000419">
    <property type="protein sequence ID" value="MBO0516619.1"/>
    <property type="molecule type" value="Genomic_DNA"/>
</dbReference>
<reference evidence="4" key="1">
    <citation type="submission" date="2021-03" db="EMBL/GenBank/DDBJ databases">
        <title>Streptomyces poriferae sp. nov., a novel marine sponge-derived Actinobacteria species with anti-MRSA activity.</title>
        <authorList>
            <person name="Sandoval-Powers M."/>
            <person name="Kralova S."/>
            <person name="Nguyen G.-S."/>
            <person name="Fawwal D."/>
            <person name="Degnes K."/>
            <person name="Klinkenberg G."/>
            <person name="Sletta H."/>
            <person name="Wentzel A."/>
            <person name="Liles M.R."/>
        </authorList>
    </citation>
    <scope>NUCLEOTIDE SEQUENCE</scope>
    <source>
        <strain evidence="4">DSM 41794</strain>
    </source>
</reference>
<keyword evidence="5" id="KW-1185">Reference proteome</keyword>
<evidence type="ECO:0000313" key="4">
    <source>
        <dbReference type="EMBL" id="MBO0516619.1"/>
    </source>
</evidence>
<evidence type="ECO:0000256" key="2">
    <source>
        <dbReference type="SAM" id="Phobius"/>
    </source>
</evidence>
<keyword evidence="2" id="KW-0812">Transmembrane</keyword>
<name>A0A939JMB8_9ACTN</name>
<gene>
    <name evidence="4" type="ORF">J0695_33330</name>
</gene>
<dbReference type="Proteomes" id="UP000664167">
    <property type="component" value="Unassembled WGS sequence"/>
</dbReference>
<dbReference type="InterPro" id="IPR019692">
    <property type="entry name" value="CFP-6_PH"/>
</dbReference>
<dbReference type="AlphaFoldDB" id="A0A939JMB8"/>
<feature type="domain" description="Low molecular weight protein antigen 6 PH" evidence="3">
    <location>
        <begin position="116"/>
        <end position="161"/>
    </location>
</feature>
<keyword evidence="2" id="KW-1133">Transmembrane helix</keyword>
<proteinExistence type="predicted"/>
<accession>A0A939JMB8</accession>
<evidence type="ECO:0000256" key="1">
    <source>
        <dbReference type="SAM" id="MobiDB-lite"/>
    </source>
</evidence>
<comment type="caution">
    <text evidence="4">The sequence shown here is derived from an EMBL/GenBank/DDBJ whole genome shotgun (WGS) entry which is preliminary data.</text>
</comment>
<evidence type="ECO:0000313" key="5">
    <source>
        <dbReference type="Proteomes" id="UP000664167"/>
    </source>
</evidence>
<feature type="transmembrane region" description="Helical" evidence="2">
    <location>
        <begin position="89"/>
        <end position="109"/>
    </location>
</feature>
<organism evidence="4 5">
    <name type="scientific">Streptomyces beijiangensis</name>
    <dbReference type="NCBI Taxonomy" id="163361"/>
    <lineage>
        <taxon>Bacteria</taxon>
        <taxon>Bacillati</taxon>
        <taxon>Actinomycetota</taxon>
        <taxon>Actinomycetes</taxon>
        <taxon>Kitasatosporales</taxon>
        <taxon>Streptomycetaceae</taxon>
        <taxon>Streptomyces</taxon>
    </lineage>
</organism>
<dbReference type="Pfam" id="PF10756">
    <property type="entry name" value="bPH_6"/>
    <property type="match status" value="1"/>
</dbReference>
<dbReference type="RefSeq" id="WP_381100094.1">
    <property type="nucleotide sequence ID" value="NZ_JBHUGE010000025.1"/>
</dbReference>
<feature type="region of interest" description="Disordered" evidence="1">
    <location>
        <begin position="33"/>
        <end position="52"/>
    </location>
</feature>
<evidence type="ECO:0000259" key="3">
    <source>
        <dbReference type="Pfam" id="PF10756"/>
    </source>
</evidence>
<keyword evidence="2" id="KW-0472">Membrane</keyword>
<feature type="transmembrane region" description="Helical" evidence="2">
    <location>
        <begin position="207"/>
        <end position="226"/>
    </location>
</feature>
<protein>
    <recommendedName>
        <fullName evidence="3">Low molecular weight protein antigen 6 PH domain-containing protein</fullName>
    </recommendedName>
</protein>
<sequence>MSVNAGFNTAFCGSGSASLGTMVGGADRVSTTRAEGAQAMTGKPKSAGHSGVHPEVLRRKSYPAMSWVCTLFFGILGCAVAGLTTRTSGGPLAGSATAFIAVTVARRILGSRIILGDRVTVVNPLITYRMPYRAIREVSTNRSGTLTLMGADGEPVYASAFGGSLLDSFVGSTDRAVERINAARRAGTSRRTEPGATVKNHGMTHAWTADVFLALAIACAVAAVVIGV</sequence>
<feature type="transmembrane region" description="Helical" evidence="2">
    <location>
        <begin position="64"/>
        <end position="83"/>
    </location>
</feature>